<evidence type="ECO:0000313" key="7">
    <source>
        <dbReference type="Proteomes" id="UP000288716"/>
    </source>
</evidence>
<evidence type="ECO:0000256" key="4">
    <source>
        <dbReference type="HAMAP-Rule" id="MF_03007"/>
    </source>
</evidence>
<dbReference type="GO" id="GO:0005852">
    <property type="term" value="C:eukaryotic translation initiation factor 3 complex"/>
    <property type="evidence" value="ECO:0007669"/>
    <property type="project" value="UniProtKB-UniRule"/>
</dbReference>
<evidence type="ECO:0000256" key="1">
    <source>
        <dbReference type="ARBA" id="ARBA00022490"/>
    </source>
</evidence>
<dbReference type="GO" id="GO:0003743">
    <property type="term" value="F:translation initiation factor activity"/>
    <property type="evidence" value="ECO:0007669"/>
    <property type="project" value="UniProtKB-UniRule"/>
</dbReference>
<protein>
    <recommendedName>
        <fullName evidence="4">Eukaryotic translation initiation factor 3 subunit H</fullName>
        <shortName evidence="4">eIF3h</shortName>
    </recommendedName>
</protein>
<comment type="caution">
    <text evidence="6">The sequence shown here is derived from an EMBL/GenBank/DDBJ whole genome shotgun (WGS) entry which is preliminary data.</text>
</comment>
<dbReference type="HAMAP" id="MF_03007">
    <property type="entry name" value="eIF3h"/>
    <property type="match status" value="1"/>
</dbReference>
<dbReference type="VEuPathDB" id="VectorBase:LDEU006042"/>
<dbReference type="Pfam" id="PF19445">
    <property type="entry name" value="eIF3h_C"/>
    <property type="match status" value="1"/>
</dbReference>
<dbReference type="EMBL" id="NCKV01003163">
    <property type="protein sequence ID" value="RWS25999.1"/>
    <property type="molecule type" value="Genomic_DNA"/>
</dbReference>
<dbReference type="InterPro" id="IPR000555">
    <property type="entry name" value="JAMM/MPN+_dom"/>
</dbReference>
<dbReference type="InterPro" id="IPR045810">
    <property type="entry name" value="eIF3h_C"/>
</dbReference>
<keyword evidence="1 4" id="KW-0963">Cytoplasm</keyword>
<dbReference type="OrthoDB" id="10265695at2759"/>
<evidence type="ECO:0000256" key="2">
    <source>
        <dbReference type="ARBA" id="ARBA00022540"/>
    </source>
</evidence>
<dbReference type="STRING" id="299467.A0A443SEQ5"/>
<dbReference type="GO" id="GO:0001732">
    <property type="term" value="P:formation of cytoplasmic translation initiation complex"/>
    <property type="evidence" value="ECO:0007669"/>
    <property type="project" value="UniProtKB-UniRule"/>
</dbReference>
<organism evidence="6 7">
    <name type="scientific">Leptotrombidium deliense</name>
    <dbReference type="NCBI Taxonomy" id="299467"/>
    <lineage>
        <taxon>Eukaryota</taxon>
        <taxon>Metazoa</taxon>
        <taxon>Ecdysozoa</taxon>
        <taxon>Arthropoda</taxon>
        <taxon>Chelicerata</taxon>
        <taxon>Arachnida</taxon>
        <taxon>Acari</taxon>
        <taxon>Acariformes</taxon>
        <taxon>Trombidiformes</taxon>
        <taxon>Prostigmata</taxon>
        <taxon>Anystina</taxon>
        <taxon>Parasitengona</taxon>
        <taxon>Trombiculoidea</taxon>
        <taxon>Trombiculidae</taxon>
        <taxon>Leptotrombidium</taxon>
    </lineage>
</organism>
<keyword evidence="3 4" id="KW-0648">Protein biosynthesis</keyword>
<dbReference type="PROSITE" id="PS50249">
    <property type="entry name" value="MPN"/>
    <property type="match status" value="1"/>
</dbReference>
<comment type="subunit">
    <text evidence="4">Component of the eukaryotic translation initiation factor 3 (eIF-3) complex.</text>
</comment>
<dbReference type="Proteomes" id="UP000288716">
    <property type="component" value="Unassembled WGS sequence"/>
</dbReference>
<evidence type="ECO:0000313" key="6">
    <source>
        <dbReference type="EMBL" id="RWS25999.1"/>
    </source>
</evidence>
<dbReference type="AlphaFoldDB" id="A0A443SEQ5"/>
<keyword evidence="7" id="KW-1185">Reference proteome</keyword>
<dbReference type="InterPro" id="IPR037518">
    <property type="entry name" value="MPN"/>
</dbReference>
<keyword evidence="6" id="KW-0645">Protease</keyword>
<dbReference type="GO" id="GO:0008237">
    <property type="term" value="F:metallopeptidase activity"/>
    <property type="evidence" value="ECO:0007669"/>
    <property type="project" value="InterPro"/>
</dbReference>
<evidence type="ECO:0000259" key="5">
    <source>
        <dbReference type="PROSITE" id="PS50249"/>
    </source>
</evidence>
<sequence>MSAAVGQRVIQKNMRRVKSSDSPIDLVQIDGLVILKVIKHCHEEGGMFAEVQGALLGLVTEGKLEVTNCFPFPRHTEEDDIDDMDYQCVMIRHLRNVNVDHLHVGWYQSNPYGSSLSKLESVDAQYMYQTAIEESVVMLYDPVRTQRGFLSLKAYRLTNLAIKLCKEGEFTVETLRSNQMSFDKFFEEIPIRIRNSYLITSLMCGLEENMQVDEGKQFLDMGTVSVLEKSLLSSMKCVEDVSKWANYQKQVIMKQQQIQKENAARLSKGEPPLTEEEMNKIVKPLAALQRLECLLNYCQTLNYCQQSSSFASQSISKLFLAKALQQTTRSSNDKN</sequence>
<proteinExistence type="inferred from homology"/>
<dbReference type="PANTHER" id="PTHR10410">
    <property type="entry name" value="EUKARYOTIC TRANSLATION INITIATION FACTOR 3 -RELATED"/>
    <property type="match status" value="1"/>
</dbReference>
<keyword evidence="6" id="KW-0378">Hydrolase</keyword>
<dbReference type="GO" id="GO:0016282">
    <property type="term" value="C:eukaryotic 43S preinitiation complex"/>
    <property type="evidence" value="ECO:0007669"/>
    <property type="project" value="UniProtKB-UniRule"/>
</dbReference>
<feature type="domain" description="MPN" evidence="5">
    <location>
        <begin position="27"/>
        <end position="161"/>
    </location>
</feature>
<gene>
    <name evidence="6" type="ORF">B4U80_04126</name>
</gene>
<comment type="subcellular location">
    <subcellularLocation>
        <location evidence="4">Cytoplasm</location>
    </subcellularLocation>
</comment>
<dbReference type="InterPro" id="IPR050242">
    <property type="entry name" value="JAMM_MPN+_peptidase_M67A"/>
</dbReference>
<accession>A0A443SEQ5</accession>
<comment type="similarity">
    <text evidence="4">Belongs to the eIF-3 subunit H family.</text>
</comment>
<dbReference type="InterPro" id="IPR027524">
    <property type="entry name" value="eIF3h"/>
</dbReference>
<dbReference type="Pfam" id="PF01398">
    <property type="entry name" value="JAB"/>
    <property type="match status" value="1"/>
</dbReference>
<dbReference type="CDD" id="cd08065">
    <property type="entry name" value="MPN_eIF3h"/>
    <property type="match status" value="1"/>
</dbReference>
<dbReference type="Gene3D" id="3.40.140.10">
    <property type="entry name" value="Cytidine Deaminase, domain 2"/>
    <property type="match status" value="1"/>
</dbReference>
<comment type="function">
    <text evidence="4">Component of the eukaryotic translation initiation factor 3 (eIF-3) complex, which is involved in protein synthesis of a specialized repertoire of mRNAs and, together with other initiation factors, stimulates binding of mRNA and methionyl-tRNAi to the 40S ribosome. The eIF-3 complex specifically targets and initiates translation of a subset of mRNAs involved in cell proliferation.</text>
</comment>
<keyword evidence="2 4" id="KW-0396">Initiation factor</keyword>
<reference evidence="6 7" key="1">
    <citation type="journal article" date="2018" name="Gigascience">
        <title>Genomes of trombidid mites reveal novel predicted allergens and laterally-transferred genes associated with secondary metabolism.</title>
        <authorList>
            <person name="Dong X."/>
            <person name="Chaisiri K."/>
            <person name="Xia D."/>
            <person name="Armstrong S.D."/>
            <person name="Fang Y."/>
            <person name="Donnelly M.J."/>
            <person name="Kadowaki T."/>
            <person name="McGarry J.W."/>
            <person name="Darby A.C."/>
            <person name="Makepeace B.L."/>
        </authorList>
    </citation>
    <scope>NUCLEOTIDE SEQUENCE [LARGE SCALE GENOMIC DNA]</scope>
    <source>
        <strain evidence="6">UoL-UT</strain>
    </source>
</reference>
<name>A0A443SEQ5_9ACAR</name>
<dbReference type="GO" id="GO:0006508">
    <property type="term" value="P:proteolysis"/>
    <property type="evidence" value="ECO:0007669"/>
    <property type="project" value="UniProtKB-KW"/>
</dbReference>
<dbReference type="SMART" id="SM00232">
    <property type="entry name" value="JAB_MPN"/>
    <property type="match status" value="1"/>
</dbReference>
<evidence type="ECO:0000256" key="3">
    <source>
        <dbReference type="ARBA" id="ARBA00022917"/>
    </source>
</evidence>
<dbReference type="GO" id="GO:0033290">
    <property type="term" value="C:eukaryotic 48S preinitiation complex"/>
    <property type="evidence" value="ECO:0007669"/>
    <property type="project" value="UniProtKB-UniRule"/>
</dbReference>